<dbReference type="InterPro" id="IPR018688">
    <property type="entry name" value="PpoB2-like"/>
</dbReference>
<dbReference type="EMBL" id="OMKW01000002">
    <property type="protein sequence ID" value="SPF28825.1"/>
    <property type="molecule type" value="Genomic_DNA"/>
</dbReference>
<keyword evidence="1" id="KW-0472">Membrane</keyword>
<keyword evidence="3" id="KW-1185">Reference proteome</keyword>
<dbReference type="RefSeq" id="WP_181377188.1">
    <property type="nucleotide sequence ID" value="NZ_OMKW01000002.1"/>
</dbReference>
<keyword evidence="1" id="KW-1133">Transmembrane helix</keyword>
<evidence type="ECO:0008006" key="4">
    <source>
        <dbReference type="Google" id="ProtNLM"/>
    </source>
</evidence>
<feature type="transmembrane region" description="Helical" evidence="1">
    <location>
        <begin position="136"/>
        <end position="154"/>
    </location>
</feature>
<evidence type="ECO:0000256" key="1">
    <source>
        <dbReference type="SAM" id="Phobius"/>
    </source>
</evidence>
<dbReference type="Pfam" id="PF09948">
    <property type="entry name" value="PpoB2"/>
    <property type="match status" value="1"/>
</dbReference>
<sequence length="252" mass="27301">MVSARIRTMTGTHWLVLFGVVLCAWALLYAMALPEELRRAGQIYGADFLRSLCIVTPDAAGMVKVIFMWTLMSGAMMAPTALPAFATYDELSHTGQTRFGLLVAGYMAVWIGFAVLAGALQMVLFRLDLVSAYGDSRSAILSGALLIGAGIYQFSNLKEACLVKCRAPLSFFMQHWAEGPLRNGLRLGAVCLGCCWALMLLAFVGGVMNLAFMGLATLLMIIEKLPDLGRYLTKPLGFALLAWGGWMLAQAV</sequence>
<dbReference type="AlphaFoldDB" id="A0A2R8A9M2"/>
<protein>
    <recommendedName>
        <fullName evidence="4">Metal-binding integral membrane protein</fullName>
    </recommendedName>
</protein>
<dbReference type="Proteomes" id="UP000244932">
    <property type="component" value="Unassembled WGS sequence"/>
</dbReference>
<evidence type="ECO:0000313" key="3">
    <source>
        <dbReference type="Proteomes" id="UP000244932"/>
    </source>
</evidence>
<feature type="transmembrane region" description="Helical" evidence="1">
    <location>
        <begin position="99"/>
        <end position="124"/>
    </location>
</feature>
<reference evidence="2 3" key="1">
    <citation type="submission" date="2018-03" db="EMBL/GenBank/DDBJ databases">
        <authorList>
            <person name="Keele B.F."/>
        </authorList>
    </citation>
    <scope>NUCLEOTIDE SEQUENCE [LARGE SCALE GENOMIC DNA]</scope>
    <source>
        <strain evidence="2 3">CeCT 8812</strain>
    </source>
</reference>
<organism evidence="2 3">
    <name type="scientific">Pontivivens insulae</name>
    <dbReference type="NCBI Taxonomy" id="1639689"/>
    <lineage>
        <taxon>Bacteria</taxon>
        <taxon>Pseudomonadati</taxon>
        <taxon>Pseudomonadota</taxon>
        <taxon>Alphaproteobacteria</taxon>
        <taxon>Rhodobacterales</taxon>
        <taxon>Paracoccaceae</taxon>
        <taxon>Pontivivens</taxon>
    </lineage>
</organism>
<name>A0A2R8A9M2_9RHOB</name>
<proteinExistence type="predicted"/>
<feature type="transmembrane region" description="Helical" evidence="1">
    <location>
        <begin position="12"/>
        <end position="32"/>
    </location>
</feature>
<keyword evidence="1" id="KW-0812">Transmembrane</keyword>
<feature type="transmembrane region" description="Helical" evidence="1">
    <location>
        <begin position="189"/>
        <end position="222"/>
    </location>
</feature>
<feature type="transmembrane region" description="Helical" evidence="1">
    <location>
        <begin position="66"/>
        <end position="87"/>
    </location>
</feature>
<accession>A0A2R8A9M2</accession>
<evidence type="ECO:0000313" key="2">
    <source>
        <dbReference type="EMBL" id="SPF28825.1"/>
    </source>
</evidence>
<gene>
    <name evidence="2" type="ORF">POI8812_01128</name>
</gene>